<reference evidence="6" key="1">
    <citation type="submission" date="2016-10" db="EMBL/GenBank/DDBJ databases">
        <authorList>
            <person name="Varghese N."/>
            <person name="Submissions S."/>
        </authorList>
    </citation>
    <scope>NUCLEOTIDE SEQUENCE [LARGE SCALE GENOMIC DNA]</scope>
    <source>
        <strain evidence="6">DSM 23256</strain>
    </source>
</reference>
<keyword evidence="3 4" id="KW-0732">Signal</keyword>
<evidence type="ECO:0000256" key="3">
    <source>
        <dbReference type="ARBA" id="ARBA00022729"/>
    </source>
</evidence>
<dbReference type="EMBL" id="FNBU01000011">
    <property type="protein sequence ID" value="SDF45485.1"/>
    <property type="molecule type" value="Genomic_DNA"/>
</dbReference>
<dbReference type="AlphaFoldDB" id="A0A1G7L7R4"/>
<comment type="similarity">
    <text evidence="1">Belongs to the bacterial solute-binding protein 7 family.</text>
</comment>
<dbReference type="Gene3D" id="3.40.190.170">
    <property type="entry name" value="Bacterial extracellular solute-binding protein, family 7"/>
    <property type="match status" value="1"/>
</dbReference>
<evidence type="ECO:0000256" key="1">
    <source>
        <dbReference type="ARBA" id="ARBA00009023"/>
    </source>
</evidence>
<sequence length="352" mass="38926">MKKSWLTVLAVALVITLVALMAGCGGKQAQSDKGKAGDVKLKEEYKLTMNVTKETKWGQGAVKFAELAKEYTNGKVNIKVYPSAMLTGGDQMRQVEMVQNGSIDFMVNSTINIAPTIPEFDVWGLPFMFPDYKAVDAAMNSPAADKLFKALDKYNMVGLAWGENGFREVTNNKRPITSPDDMKGLKMRVVTPMYIDIMRALGANAVSMNWGEVFTSLQQGVIDGQENPIVGVIIPTKIYEVQKFITNWHYSYDALAVVVNKNTWNSFPPEIREQLKKAAVDAMKWQVAESRKGLGEGIEFLKSKGMTVTDLTPQQLAAFKQATKPVYDKYAQKVGPEIVKAFEEAVAKAAKN</sequence>
<dbReference type="InterPro" id="IPR038404">
    <property type="entry name" value="TRAP_DctP_sf"/>
</dbReference>
<keyword evidence="6" id="KW-1185">Reference proteome</keyword>
<organism evidence="5 6">
    <name type="scientific">Sporolituus thermophilus DSM 23256</name>
    <dbReference type="NCBI Taxonomy" id="1123285"/>
    <lineage>
        <taxon>Bacteria</taxon>
        <taxon>Bacillati</taxon>
        <taxon>Bacillota</taxon>
        <taxon>Negativicutes</taxon>
        <taxon>Selenomonadales</taxon>
        <taxon>Sporomusaceae</taxon>
        <taxon>Sporolituus</taxon>
    </lineage>
</organism>
<dbReference type="OrthoDB" id="9815946at2"/>
<dbReference type="CDD" id="cd13678">
    <property type="entry name" value="PBP2_TRAP_DctP10"/>
    <property type="match status" value="1"/>
</dbReference>
<dbReference type="GO" id="GO:0055085">
    <property type="term" value="P:transmembrane transport"/>
    <property type="evidence" value="ECO:0007669"/>
    <property type="project" value="InterPro"/>
</dbReference>
<dbReference type="InterPro" id="IPR004682">
    <property type="entry name" value="TRAP_DctP"/>
</dbReference>
<keyword evidence="2" id="KW-0813">Transport</keyword>
<dbReference type="PANTHER" id="PTHR33376">
    <property type="match status" value="1"/>
</dbReference>
<dbReference type="NCBIfam" id="TIGR00787">
    <property type="entry name" value="dctP"/>
    <property type="match status" value="1"/>
</dbReference>
<feature type="chain" id="PRO_5039625970" evidence="4">
    <location>
        <begin position="22"/>
        <end position="352"/>
    </location>
</feature>
<dbReference type="GO" id="GO:0030288">
    <property type="term" value="C:outer membrane-bounded periplasmic space"/>
    <property type="evidence" value="ECO:0007669"/>
    <property type="project" value="InterPro"/>
</dbReference>
<dbReference type="NCBIfam" id="NF037995">
    <property type="entry name" value="TRAP_S1"/>
    <property type="match status" value="1"/>
</dbReference>
<gene>
    <name evidence="5" type="ORF">SAMN05660235_01653</name>
</gene>
<dbReference type="STRING" id="1123285.SAMN05660235_01653"/>
<evidence type="ECO:0000313" key="5">
    <source>
        <dbReference type="EMBL" id="SDF45485.1"/>
    </source>
</evidence>
<dbReference type="PANTHER" id="PTHR33376:SF7">
    <property type="entry name" value="C4-DICARBOXYLATE-BINDING PROTEIN DCTB"/>
    <property type="match status" value="1"/>
</dbReference>
<protein>
    <submittedName>
        <fullName evidence="5">Tripartite ATP-independent transporter solute receptor, DctP family</fullName>
    </submittedName>
</protein>
<dbReference type="RefSeq" id="WP_093689844.1">
    <property type="nucleotide sequence ID" value="NZ_FNBU01000011.1"/>
</dbReference>
<dbReference type="PIRSF" id="PIRSF006470">
    <property type="entry name" value="DctB"/>
    <property type="match status" value="1"/>
</dbReference>
<evidence type="ECO:0000256" key="2">
    <source>
        <dbReference type="ARBA" id="ARBA00022448"/>
    </source>
</evidence>
<name>A0A1G7L7R4_9FIRM</name>
<dbReference type="Pfam" id="PF03480">
    <property type="entry name" value="DctP"/>
    <property type="match status" value="1"/>
</dbReference>
<dbReference type="Proteomes" id="UP000243333">
    <property type="component" value="Unassembled WGS sequence"/>
</dbReference>
<accession>A0A1G7L7R4</accession>
<dbReference type="PROSITE" id="PS51257">
    <property type="entry name" value="PROKAR_LIPOPROTEIN"/>
    <property type="match status" value="1"/>
</dbReference>
<feature type="signal peptide" evidence="4">
    <location>
        <begin position="1"/>
        <end position="21"/>
    </location>
</feature>
<evidence type="ECO:0000256" key="4">
    <source>
        <dbReference type="SAM" id="SignalP"/>
    </source>
</evidence>
<proteinExistence type="inferred from homology"/>
<keyword evidence="5" id="KW-0675">Receptor</keyword>
<dbReference type="InterPro" id="IPR018389">
    <property type="entry name" value="DctP_fam"/>
</dbReference>
<evidence type="ECO:0000313" key="6">
    <source>
        <dbReference type="Proteomes" id="UP000243333"/>
    </source>
</evidence>